<dbReference type="SUPFAM" id="SSF69322">
    <property type="entry name" value="Tricorn protease domain 2"/>
    <property type="match status" value="1"/>
</dbReference>
<dbReference type="AlphaFoldDB" id="A0A7C0X9V0"/>
<dbReference type="EMBL" id="DRBW01000018">
    <property type="protein sequence ID" value="HDM89665.1"/>
    <property type="molecule type" value="Genomic_DNA"/>
</dbReference>
<proteinExistence type="predicted"/>
<dbReference type="Gene3D" id="2.130.10.10">
    <property type="entry name" value="YVTN repeat-like/Quinoprotein amine dehydrogenase"/>
    <property type="match status" value="2"/>
</dbReference>
<sequence length="492" mass="55180">MKRIKTILAALLLVGELFAFKVFNVSTFNYVNSIVRHGDRLCVGTDGGVVLYSPSSRRVRATLVTERPVVLAVPDPLSPDIFFVEGMSLRRWAPNFRNSSWLADLPGMPTSLGVDRDHLYLEIGGTIYRYSKIGVREGSGGAGDNVVWCGKRGSISADDPIIAPLMPHFIDSRTMGTVDMKVFYRDMDRLWVGTEGLGLYLYSINTWQVRDSLHFGLITGDVWAIYRDGPDVWFGGSRGITRKRKDQWIPYSREGMMISFDPLITDIVGDSSFIWFGTNRGLLRFRKKDDTFWAFSASLPSVYVRSLDEIMDRLWISCDEGLFYIVPPAGPYSRVILGTAVNQVLFHSGLFYYLTEKGVYRAAEKKPSSVTPLEDPRGWLDFRTFCGTSYGNRLFFVTEAGLVVYDAGRDTFGYSTPPISPKGSDRIRCSASGGYFFLTSRSGLEMMKISDFHWRVLTSYDGLPDEEVLSVLADGDTLWVGTKKGLSVITGW</sequence>
<reference evidence="1" key="1">
    <citation type="journal article" date="2020" name="mSystems">
        <title>Genome- and Community-Level Interaction Insights into Carbon Utilization and Element Cycling Functions of Hydrothermarchaeota in Hydrothermal Sediment.</title>
        <authorList>
            <person name="Zhou Z."/>
            <person name="Liu Y."/>
            <person name="Xu W."/>
            <person name="Pan J."/>
            <person name="Luo Z.H."/>
            <person name="Li M."/>
        </authorList>
    </citation>
    <scope>NUCLEOTIDE SEQUENCE [LARGE SCALE GENOMIC DNA]</scope>
    <source>
        <strain evidence="1">HyVt-237</strain>
    </source>
</reference>
<dbReference type="Proteomes" id="UP000885931">
    <property type="component" value="Unassembled WGS sequence"/>
</dbReference>
<dbReference type="InterPro" id="IPR015943">
    <property type="entry name" value="WD40/YVTN_repeat-like_dom_sf"/>
</dbReference>
<organism evidence="1">
    <name type="scientific">candidate division WOR-3 bacterium</name>
    <dbReference type="NCBI Taxonomy" id="2052148"/>
    <lineage>
        <taxon>Bacteria</taxon>
        <taxon>Bacteria division WOR-3</taxon>
    </lineage>
</organism>
<accession>A0A7C0X9V0</accession>
<gene>
    <name evidence="1" type="ORF">ENG67_00465</name>
</gene>
<name>A0A7C0X9V0_UNCW3</name>
<comment type="caution">
    <text evidence="1">The sequence shown here is derived from an EMBL/GenBank/DDBJ whole genome shotgun (WGS) entry which is preliminary data.</text>
</comment>
<protein>
    <submittedName>
        <fullName evidence="1">Uncharacterized protein</fullName>
    </submittedName>
</protein>
<dbReference type="SUPFAM" id="SSF63829">
    <property type="entry name" value="Calcium-dependent phosphotriesterase"/>
    <property type="match status" value="1"/>
</dbReference>
<evidence type="ECO:0000313" key="1">
    <source>
        <dbReference type="EMBL" id="HDM89665.1"/>
    </source>
</evidence>